<dbReference type="AlphaFoldDB" id="A0A3D2X283"/>
<name>A0A3D2X283_9FIRM</name>
<reference evidence="1 2" key="1">
    <citation type="journal article" date="2018" name="Nat. Biotechnol.">
        <title>A standardized bacterial taxonomy based on genome phylogeny substantially revises the tree of life.</title>
        <authorList>
            <person name="Parks D.H."/>
            <person name="Chuvochina M."/>
            <person name="Waite D.W."/>
            <person name="Rinke C."/>
            <person name="Skarshewski A."/>
            <person name="Chaumeil P.A."/>
            <person name="Hugenholtz P."/>
        </authorList>
    </citation>
    <scope>NUCLEOTIDE SEQUENCE [LARGE SCALE GENOMIC DNA]</scope>
    <source>
        <strain evidence="1">UBA11728</strain>
    </source>
</reference>
<gene>
    <name evidence="1" type="ORF">DHW61_02265</name>
</gene>
<evidence type="ECO:0000313" key="2">
    <source>
        <dbReference type="Proteomes" id="UP000262969"/>
    </source>
</evidence>
<organism evidence="1 2">
    <name type="scientific">Lachnoclostridium phytofermentans</name>
    <dbReference type="NCBI Taxonomy" id="66219"/>
    <lineage>
        <taxon>Bacteria</taxon>
        <taxon>Bacillati</taxon>
        <taxon>Bacillota</taxon>
        <taxon>Clostridia</taxon>
        <taxon>Lachnospirales</taxon>
        <taxon>Lachnospiraceae</taxon>
    </lineage>
</organism>
<dbReference type="EMBL" id="DPVV01000084">
    <property type="protein sequence ID" value="HCL01231.1"/>
    <property type="molecule type" value="Genomic_DNA"/>
</dbReference>
<sequence>MKCRENEKASAVSCETSVEAFFGTYTQNMISILYIIMKMKILIENTCLFVMKISEKITFIIEK</sequence>
<proteinExistence type="predicted"/>
<protein>
    <submittedName>
        <fullName evidence="1">Uncharacterized protein</fullName>
    </submittedName>
</protein>
<dbReference type="Proteomes" id="UP000262969">
    <property type="component" value="Unassembled WGS sequence"/>
</dbReference>
<evidence type="ECO:0000313" key="1">
    <source>
        <dbReference type="EMBL" id="HCL01231.1"/>
    </source>
</evidence>
<accession>A0A3D2X283</accession>
<comment type="caution">
    <text evidence="1">The sequence shown here is derived from an EMBL/GenBank/DDBJ whole genome shotgun (WGS) entry which is preliminary data.</text>
</comment>